<evidence type="ECO:0000256" key="2">
    <source>
        <dbReference type="SAM" id="Phobius"/>
    </source>
</evidence>
<keyword evidence="2" id="KW-1133">Transmembrane helix</keyword>
<feature type="compositionally biased region" description="Low complexity" evidence="1">
    <location>
        <begin position="20"/>
        <end position="39"/>
    </location>
</feature>
<name>A0A9W6V8M1_9PSEU</name>
<sequence>MSQTPEQQPESTPETVASDAATPETVAPEAVAPVAEHATSGWTPVVPQERAPRRFGRAVVAAVAAGLLVVGGAAGFALGHGTADRGPDTAISRELPNDDQRPDTGERGSAGDQGRGTPPGMTDGEQGRPGRGQGERTRQDDSGN</sequence>
<feature type="compositionally biased region" description="Polar residues" evidence="1">
    <location>
        <begin position="1"/>
        <end position="15"/>
    </location>
</feature>
<dbReference type="Proteomes" id="UP001165042">
    <property type="component" value="Unassembled WGS sequence"/>
</dbReference>
<feature type="region of interest" description="Disordered" evidence="1">
    <location>
        <begin position="77"/>
        <end position="144"/>
    </location>
</feature>
<feature type="compositionally biased region" description="Basic and acidic residues" evidence="1">
    <location>
        <begin position="125"/>
        <end position="144"/>
    </location>
</feature>
<feature type="compositionally biased region" description="Basic and acidic residues" evidence="1">
    <location>
        <begin position="95"/>
        <end position="106"/>
    </location>
</feature>
<reference evidence="3" key="1">
    <citation type="submission" date="2023-02" db="EMBL/GenBank/DDBJ databases">
        <title>Actinokineospora globicatena NBRC 15670.</title>
        <authorList>
            <person name="Ichikawa N."/>
            <person name="Sato H."/>
            <person name="Tonouchi N."/>
        </authorList>
    </citation>
    <scope>NUCLEOTIDE SEQUENCE</scope>
    <source>
        <strain evidence="3">NBRC 15670</strain>
    </source>
</reference>
<accession>A0A9W6V8M1</accession>
<proteinExistence type="predicted"/>
<keyword evidence="4" id="KW-1185">Reference proteome</keyword>
<comment type="caution">
    <text evidence="3">The sequence shown here is derived from an EMBL/GenBank/DDBJ whole genome shotgun (WGS) entry which is preliminary data.</text>
</comment>
<keyword evidence="2" id="KW-0472">Membrane</keyword>
<keyword evidence="2" id="KW-0812">Transmembrane</keyword>
<evidence type="ECO:0000256" key="1">
    <source>
        <dbReference type="SAM" id="MobiDB-lite"/>
    </source>
</evidence>
<dbReference type="AlphaFoldDB" id="A0A9W6V8M1"/>
<protein>
    <submittedName>
        <fullName evidence="3">Uncharacterized protein</fullName>
    </submittedName>
</protein>
<feature type="region of interest" description="Disordered" evidence="1">
    <location>
        <begin position="1"/>
        <end position="47"/>
    </location>
</feature>
<evidence type="ECO:0000313" key="4">
    <source>
        <dbReference type="Proteomes" id="UP001165042"/>
    </source>
</evidence>
<dbReference type="RefSeq" id="WP_285607850.1">
    <property type="nucleotide sequence ID" value="NZ_BSSD01000001.1"/>
</dbReference>
<evidence type="ECO:0000313" key="3">
    <source>
        <dbReference type="EMBL" id="GLW90111.1"/>
    </source>
</evidence>
<organism evidence="3 4">
    <name type="scientific">Actinokineospora globicatena</name>
    <dbReference type="NCBI Taxonomy" id="103729"/>
    <lineage>
        <taxon>Bacteria</taxon>
        <taxon>Bacillati</taxon>
        <taxon>Actinomycetota</taxon>
        <taxon>Actinomycetes</taxon>
        <taxon>Pseudonocardiales</taxon>
        <taxon>Pseudonocardiaceae</taxon>
        <taxon>Actinokineospora</taxon>
    </lineage>
</organism>
<feature type="transmembrane region" description="Helical" evidence="2">
    <location>
        <begin position="58"/>
        <end position="78"/>
    </location>
</feature>
<dbReference type="EMBL" id="BSSD01000001">
    <property type="protein sequence ID" value="GLW90111.1"/>
    <property type="molecule type" value="Genomic_DNA"/>
</dbReference>
<gene>
    <name evidence="3" type="ORF">Aglo03_09270</name>
</gene>